<keyword evidence="3 6" id="KW-0812">Transmembrane</keyword>
<dbReference type="GO" id="GO:0016020">
    <property type="term" value="C:membrane"/>
    <property type="evidence" value="ECO:0007669"/>
    <property type="project" value="UniProtKB-SubCell"/>
</dbReference>
<accession>A0A1F6WWE4</accession>
<reference evidence="7 8" key="1">
    <citation type="journal article" date="2016" name="Nat. Commun.">
        <title>Thousands of microbial genomes shed light on interconnected biogeochemical processes in an aquifer system.</title>
        <authorList>
            <person name="Anantharaman K."/>
            <person name="Brown C.T."/>
            <person name="Hug L.A."/>
            <person name="Sharon I."/>
            <person name="Castelle C.J."/>
            <person name="Probst A.J."/>
            <person name="Thomas B.C."/>
            <person name="Singh A."/>
            <person name="Wilkins M.J."/>
            <person name="Karaoz U."/>
            <person name="Brodie E.L."/>
            <person name="Williams K.H."/>
            <person name="Hubbard S.S."/>
            <person name="Banfield J.F."/>
        </authorList>
    </citation>
    <scope>NUCLEOTIDE SEQUENCE [LARGE SCALE GENOMIC DNA]</scope>
</reference>
<evidence type="ECO:0000256" key="6">
    <source>
        <dbReference type="SAM" id="Phobius"/>
    </source>
</evidence>
<dbReference type="EMBL" id="MFUU01000008">
    <property type="protein sequence ID" value="OGI86188.1"/>
    <property type="molecule type" value="Genomic_DNA"/>
</dbReference>
<comment type="subcellular location">
    <subcellularLocation>
        <location evidence="1">Membrane</location>
        <topology evidence="1">Multi-pass membrane protein</topology>
    </subcellularLocation>
</comment>
<evidence type="ECO:0000256" key="1">
    <source>
        <dbReference type="ARBA" id="ARBA00004141"/>
    </source>
</evidence>
<evidence type="ECO:0000256" key="4">
    <source>
        <dbReference type="ARBA" id="ARBA00022989"/>
    </source>
</evidence>
<comment type="caution">
    <text evidence="7">The sequence shown here is derived from an EMBL/GenBank/DDBJ whole genome shotgun (WGS) entry which is preliminary data.</text>
</comment>
<feature type="transmembrane region" description="Helical" evidence="6">
    <location>
        <begin position="285"/>
        <end position="302"/>
    </location>
</feature>
<evidence type="ECO:0000256" key="2">
    <source>
        <dbReference type="ARBA" id="ARBA00007511"/>
    </source>
</evidence>
<dbReference type="InterPro" id="IPR022369">
    <property type="entry name" value="Integral_membrane_TerC_rswitch"/>
</dbReference>
<feature type="transmembrane region" description="Helical" evidence="6">
    <location>
        <begin position="105"/>
        <end position="125"/>
    </location>
</feature>
<dbReference type="Proteomes" id="UP000179352">
    <property type="component" value="Unassembled WGS sequence"/>
</dbReference>
<dbReference type="Pfam" id="PF03741">
    <property type="entry name" value="TerC"/>
    <property type="match status" value="1"/>
</dbReference>
<keyword evidence="4 6" id="KW-1133">Transmembrane helix</keyword>
<feature type="transmembrane region" description="Helical" evidence="6">
    <location>
        <begin position="257"/>
        <end position="279"/>
    </location>
</feature>
<feature type="transmembrane region" description="Helical" evidence="6">
    <location>
        <begin position="72"/>
        <end position="93"/>
    </location>
</feature>
<evidence type="ECO:0000256" key="3">
    <source>
        <dbReference type="ARBA" id="ARBA00022692"/>
    </source>
</evidence>
<comment type="similarity">
    <text evidence="2">Belongs to the TerC family.</text>
</comment>
<evidence type="ECO:0000313" key="7">
    <source>
        <dbReference type="EMBL" id="OGI86188.1"/>
    </source>
</evidence>
<protein>
    <submittedName>
        <fullName evidence="7">Tellurium resistance protein TerC</fullName>
    </submittedName>
</protein>
<sequence>MQIQSYLSIIFAVIIVGFLILDLGYFNRKAHKISGTSAFFQTLFWITLSLSFARVIFIFMNKIMALEFLSAYVTELTLSVDNLFVFLLIFNFFKLEEKYHHRVLFWGILGVIVFRAIFILSGAYLVEKFHFILIIFGAILLYTGFQLLFEKKEKHINFNENKIFKLAKKFLPLSPSEHEGKFFIKKNGKTYATLLFMILLIVEGTDIVFAVDSIPAAFAITQNPFILFTSNIFAVMGLRSLFFLIESVIHKFHHLQRGLSFVLIFIGAKILVGVVGIYVSSITSFVVIMTILAMSLILSVLFPKKI</sequence>
<dbReference type="AlphaFoldDB" id="A0A1F6WWE4"/>
<keyword evidence="5 6" id="KW-0472">Membrane</keyword>
<feature type="transmembrane region" description="Helical" evidence="6">
    <location>
        <begin position="191"/>
        <end position="211"/>
    </location>
</feature>
<feature type="transmembrane region" description="Helical" evidence="6">
    <location>
        <begin position="223"/>
        <end position="245"/>
    </location>
</feature>
<dbReference type="PANTHER" id="PTHR30238">
    <property type="entry name" value="MEMBRANE BOUND PREDICTED REDOX MODULATOR"/>
    <property type="match status" value="1"/>
</dbReference>
<name>A0A1F6WWE4_9BACT</name>
<dbReference type="InterPro" id="IPR005496">
    <property type="entry name" value="Integral_membrane_TerC"/>
</dbReference>
<gene>
    <name evidence="7" type="ORF">A3A01_00370</name>
</gene>
<feature type="transmembrane region" description="Helical" evidence="6">
    <location>
        <begin position="6"/>
        <end position="26"/>
    </location>
</feature>
<evidence type="ECO:0000256" key="5">
    <source>
        <dbReference type="ARBA" id="ARBA00023136"/>
    </source>
</evidence>
<feature type="transmembrane region" description="Helical" evidence="6">
    <location>
        <begin position="38"/>
        <end position="60"/>
    </location>
</feature>
<proteinExistence type="inferred from homology"/>
<feature type="transmembrane region" description="Helical" evidence="6">
    <location>
        <begin position="131"/>
        <end position="149"/>
    </location>
</feature>
<dbReference type="NCBIfam" id="TIGR03718">
    <property type="entry name" value="R_switched_Alx"/>
    <property type="match status" value="1"/>
</dbReference>
<evidence type="ECO:0000313" key="8">
    <source>
        <dbReference type="Proteomes" id="UP000179352"/>
    </source>
</evidence>
<dbReference type="PANTHER" id="PTHR30238:SF0">
    <property type="entry name" value="THYLAKOID MEMBRANE PROTEIN TERC, CHLOROPLASTIC"/>
    <property type="match status" value="1"/>
</dbReference>
<organism evidence="7 8">
    <name type="scientific">Candidatus Nomurabacteria bacterium RIFCSPLOWO2_01_FULL_39_17</name>
    <dbReference type="NCBI Taxonomy" id="1801770"/>
    <lineage>
        <taxon>Bacteria</taxon>
        <taxon>Candidatus Nomuraibacteriota</taxon>
    </lineage>
</organism>
<dbReference type="STRING" id="1801770.A3A01_00370"/>